<dbReference type="InterPro" id="IPR032466">
    <property type="entry name" value="Metal_Hydrolase"/>
</dbReference>
<evidence type="ECO:0000313" key="4">
    <source>
        <dbReference type="EMBL" id="HDX31797.1"/>
    </source>
</evidence>
<keyword evidence="1 3" id="KW-0479">Metal-binding</keyword>
<dbReference type="GO" id="GO:0016788">
    <property type="term" value="F:hydrolase activity, acting on ester bonds"/>
    <property type="evidence" value="ECO:0007669"/>
    <property type="project" value="InterPro"/>
</dbReference>
<dbReference type="AlphaFoldDB" id="A0A7C1FFZ4"/>
<sequence>MKKVYTQIMQPVRPFYLVDSHCHLDLQQFDADRVEVVARARAQGVGLIINPGIDLEHCSRALALAEQIEELYVAVGIHPNSAESFDELVLGSLEKLAKHPKVVAIGEIGLDFYWKTSTPETQRRVFIQQLELAATLGLPVIIHSRDANHAVREILGDWVNSRLFQRSPLAQRPFAGVLHAYSGDLALAEEAYRWNFVLGLGGPVTFRNAHGLRELVPKLRLDRLLLETDAPYLAPHPFRGRRNEPAYIALVCETLAQLFALTSEEIAIQTTATALRFFGLEDRFGVDFSGHVTAVHS</sequence>
<dbReference type="EMBL" id="DSMG01000100">
    <property type="protein sequence ID" value="HDX31797.1"/>
    <property type="molecule type" value="Genomic_DNA"/>
</dbReference>
<reference evidence="4" key="1">
    <citation type="journal article" date="2020" name="mSystems">
        <title>Genome- and Community-Level Interaction Insights into Carbon Utilization and Element Cycling Functions of Hydrothermarchaeota in Hydrothermal Sediment.</title>
        <authorList>
            <person name="Zhou Z."/>
            <person name="Liu Y."/>
            <person name="Xu W."/>
            <person name="Pan J."/>
            <person name="Luo Z.H."/>
            <person name="Li M."/>
        </authorList>
    </citation>
    <scope>NUCLEOTIDE SEQUENCE [LARGE SCALE GENOMIC DNA]</scope>
    <source>
        <strain evidence="4">SpSt-289</strain>
    </source>
</reference>
<dbReference type="NCBIfam" id="TIGR00010">
    <property type="entry name" value="YchF/TatD family DNA exonuclease"/>
    <property type="match status" value="1"/>
</dbReference>
<dbReference type="SUPFAM" id="SSF51556">
    <property type="entry name" value="Metallo-dependent hydrolases"/>
    <property type="match status" value="1"/>
</dbReference>
<organism evidence="4">
    <name type="scientific">Caldilinea aerophila</name>
    <dbReference type="NCBI Taxonomy" id="133453"/>
    <lineage>
        <taxon>Bacteria</taxon>
        <taxon>Bacillati</taxon>
        <taxon>Chloroflexota</taxon>
        <taxon>Caldilineae</taxon>
        <taxon>Caldilineales</taxon>
        <taxon>Caldilineaceae</taxon>
        <taxon>Caldilinea</taxon>
    </lineage>
</organism>
<name>A0A7C1FFZ4_9CHLR</name>
<dbReference type="InterPro" id="IPR018228">
    <property type="entry name" value="DNase_TatD-rel_CS"/>
</dbReference>
<gene>
    <name evidence="4" type="ORF">ENQ20_09950</name>
</gene>
<dbReference type="GO" id="GO:0046872">
    <property type="term" value="F:metal ion binding"/>
    <property type="evidence" value="ECO:0007669"/>
    <property type="project" value="UniProtKB-KW"/>
</dbReference>
<feature type="binding site" evidence="3">
    <location>
        <position position="179"/>
    </location>
    <ligand>
        <name>a divalent metal cation</name>
        <dbReference type="ChEBI" id="CHEBI:60240"/>
        <label>2</label>
    </ligand>
</feature>
<dbReference type="CDD" id="cd01310">
    <property type="entry name" value="TatD_DNAse"/>
    <property type="match status" value="1"/>
</dbReference>
<dbReference type="InterPro" id="IPR015991">
    <property type="entry name" value="TatD/YcfH-like"/>
</dbReference>
<accession>A0A7C1FFZ4</accession>
<dbReference type="InterPro" id="IPR001130">
    <property type="entry name" value="TatD-like"/>
</dbReference>
<evidence type="ECO:0000256" key="2">
    <source>
        <dbReference type="ARBA" id="ARBA00022801"/>
    </source>
</evidence>
<proteinExistence type="predicted"/>
<dbReference type="PIRSF" id="PIRSF005902">
    <property type="entry name" value="DNase_TatD"/>
    <property type="match status" value="1"/>
</dbReference>
<feature type="binding site" evidence="3">
    <location>
        <position position="21"/>
    </location>
    <ligand>
        <name>a divalent metal cation</name>
        <dbReference type="ChEBI" id="CHEBI:60240"/>
        <label>1</label>
    </ligand>
</feature>
<dbReference type="GO" id="GO:0005829">
    <property type="term" value="C:cytosol"/>
    <property type="evidence" value="ECO:0007669"/>
    <property type="project" value="TreeGrafter"/>
</dbReference>
<evidence type="ECO:0000256" key="1">
    <source>
        <dbReference type="ARBA" id="ARBA00022723"/>
    </source>
</evidence>
<dbReference type="PROSITE" id="PS01137">
    <property type="entry name" value="TATD_1"/>
    <property type="match status" value="1"/>
</dbReference>
<dbReference type="Pfam" id="PF01026">
    <property type="entry name" value="TatD_DNase"/>
    <property type="match status" value="1"/>
</dbReference>
<dbReference type="FunFam" id="3.20.20.140:FF:000005">
    <property type="entry name" value="TatD family hydrolase"/>
    <property type="match status" value="1"/>
</dbReference>
<dbReference type="Gene3D" id="3.20.20.140">
    <property type="entry name" value="Metal-dependent hydrolases"/>
    <property type="match status" value="1"/>
</dbReference>
<feature type="binding site" evidence="3">
    <location>
        <position position="23"/>
    </location>
    <ligand>
        <name>a divalent metal cation</name>
        <dbReference type="ChEBI" id="CHEBI:60240"/>
        <label>1</label>
    </ligand>
</feature>
<comment type="caution">
    <text evidence="4">The sequence shown here is derived from an EMBL/GenBank/DDBJ whole genome shotgun (WGS) entry which is preliminary data.</text>
</comment>
<evidence type="ECO:0000256" key="3">
    <source>
        <dbReference type="PIRSR" id="PIRSR005902-1"/>
    </source>
</evidence>
<dbReference type="GO" id="GO:0004536">
    <property type="term" value="F:DNA nuclease activity"/>
    <property type="evidence" value="ECO:0007669"/>
    <property type="project" value="InterPro"/>
</dbReference>
<dbReference type="PANTHER" id="PTHR46124">
    <property type="entry name" value="D-AMINOACYL-TRNA DEACYLASE"/>
    <property type="match status" value="1"/>
</dbReference>
<feature type="binding site" evidence="3">
    <location>
        <position position="143"/>
    </location>
    <ligand>
        <name>a divalent metal cation</name>
        <dbReference type="ChEBI" id="CHEBI:60240"/>
        <label>2</label>
    </ligand>
</feature>
<feature type="binding site" evidence="3">
    <location>
        <position position="107"/>
    </location>
    <ligand>
        <name>a divalent metal cation</name>
        <dbReference type="ChEBI" id="CHEBI:60240"/>
        <label>1</label>
    </ligand>
</feature>
<dbReference type="PANTHER" id="PTHR46124:SF2">
    <property type="entry name" value="D-AMINOACYL-TRNA DEACYLASE"/>
    <property type="match status" value="1"/>
</dbReference>
<protein>
    <submittedName>
        <fullName evidence="4">TatD family deoxyribonuclease</fullName>
    </submittedName>
</protein>
<keyword evidence="2" id="KW-0378">Hydrolase</keyword>
<feature type="binding site" evidence="3">
    <location>
        <position position="229"/>
    </location>
    <ligand>
        <name>a divalent metal cation</name>
        <dbReference type="ChEBI" id="CHEBI:60240"/>
        <label>1</label>
    </ligand>
</feature>